<gene>
    <name evidence="2" type="ORF">HD601_000327</name>
</gene>
<feature type="transmembrane region" description="Helical" evidence="1">
    <location>
        <begin position="115"/>
        <end position="138"/>
    </location>
</feature>
<protein>
    <submittedName>
        <fullName evidence="2">Uncharacterized protein</fullName>
    </submittedName>
</protein>
<feature type="transmembrane region" description="Helical" evidence="1">
    <location>
        <begin position="150"/>
        <end position="176"/>
    </location>
</feature>
<reference evidence="2 3" key="1">
    <citation type="submission" date="2020-08" db="EMBL/GenBank/DDBJ databases">
        <title>Sequencing the genomes of 1000 actinobacteria strains.</title>
        <authorList>
            <person name="Klenk H.-P."/>
        </authorList>
    </citation>
    <scope>NUCLEOTIDE SEQUENCE [LARGE SCALE GENOMIC DNA]</scope>
    <source>
        <strain evidence="2 3">DSM 102122</strain>
    </source>
</reference>
<comment type="caution">
    <text evidence="2">The sequence shown here is derived from an EMBL/GenBank/DDBJ whole genome shotgun (WGS) entry which is preliminary data.</text>
</comment>
<dbReference type="Proteomes" id="UP000542813">
    <property type="component" value="Unassembled WGS sequence"/>
</dbReference>
<dbReference type="RefSeq" id="WP_184818712.1">
    <property type="nucleotide sequence ID" value="NZ_JACHMM010000001.1"/>
</dbReference>
<dbReference type="EMBL" id="JACHMM010000001">
    <property type="protein sequence ID" value="MBB5785752.1"/>
    <property type="molecule type" value="Genomic_DNA"/>
</dbReference>
<dbReference type="AlphaFoldDB" id="A0A7W9GL99"/>
<feature type="transmembrane region" description="Helical" evidence="1">
    <location>
        <begin position="77"/>
        <end position="95"/>
    </location>
</feature>
<keyword evidence="3" id="KW-1185">Reference proteome</keyword>
<keyword evidence="1" id="KW-0812">Transmembrane</keyword>
<evidence type="ECO:0000313" key="3">
    <source>
        <dbReference type="Proteomes" id="UP000542813"/>
    </source>
</evidence>
<evidence type="ECO:0000313" key="2">
    <source>
        <dbReference type="EMBL" id="MBB5785752.1"/>
    </source>
</evidence>
<dbReference type="InterPro" id="IPR047928">
    <property type="entry name" value="Perm_prefix_1"/>
</dbReference>
<feature type="transmembrane region" description="Helical" evidence="1">
    <location>
        <begin position="188"/>
        <end position="207"/>
    </location>
</feature>
<sequence>MIDQYVAQLRREVREPYLPRRSMIGEIRDGLLDAADAHRDAGATDAEAQRLAVEEFGPVEVVADGVRAELAAVSARYLAGLVVVLGSAQFALSTYTWTTAAAAQGWPEPPPWYGVLSRAVDLSSFAFLGLAALAVLALGRGARLFDTRRVVRIVAVATLVDVVLHVVSGAILSAYAPASLAMWDGPELVLMSLLSVGSTVWIGWLALRCLRLTSRRPEDGVHDGAHLAPGLLLRG</sequence>
<name>A0A7W9GL99_9ACTN</name>
<dbReference type="NCBIfam" id="NF038403">
    <property type="entry name" value="perm_prefix_1"/>
    <property type="match status" value="1"/>
</dbReference>
<keyword evidence="1" id="KW-1133">Transmembrane helix</keyword>
<keyword evidence="1" id="KW-0472">Membrane</keyword>
<proteinExistence type="predicted"/>
<accession>A0A7W9GL99</accession>
<organism evidence="2 3">
    <name type="scientific">Jiangella mangrovi</name>
    <dbReference type="NCBI Taxonomy" id="1524084"/>
    <lineage>
        <taxon>Bacteria</taxon>
        <taxon>Bacillati</taxon>
        <taxon>Actinomycetota</taxon>
        <taxon>Actinomycetes</taxon>
        <taxon>Jiangellales</taxon>
        <taxon>Jiangellaceae</taxon>
        <taxon>Jiangella</taxon>
    </lineage>
</organism>
<evidence type="ECO:0000256" key="1">
    <source>
        <dbReference type="SAM" id="Phobius"/>
    </source>
</evidence>